<sequence>MEFTTPLTVGASLAGKEGLISAKPGQIAEISDMSETAQTEAATNEVGESQPPSQLRSDIPTSCASCRRLIFFPVSTTNPTAMMIPTIRKSVASHHPSSYILCDACETQGPPVQLGIRLDHTYRVPGQLGYTIPIPVPTQTQSNFSEQSRSKGFLPAQHKLTHFNSRGELIVSNVRHIQVEPSLPSPPHYVPSHRPPTIRIPPRAVSSHQLHRVPQEYHSLLHDRLNSPNEHIYQYHDGQLHPQLIPSQQLNPMPSHPRSHSPHSLRVPSQPRVPTQTSAPARRASSQSHPYKHKTGRTCAQTDCDTLLRFDAASDRCLRCISRPMWADPDGNSSATGFTSRSSGKKTQQVDGICTFGLGVISSPSSAVPTQAPNVTYSQHLTRDEPPDPIGCDQNPGGSAMMHIDPLGSPDADIDIDLMYPDEPTAPVPCQPAARATNQLRIQSQSHTKLKPSECADDVSSTTSANRATATALTTMDIPRPSTSVLPPTNTISSHSDTINILARTGITSVVERPCETIDCDGTVAPTSRWKRCVRCSINWWKFRSARKSEKQSSRAKHEVNMHEKRPSRGSETEDNQHGGNEAAADGEAAMDIEEEQGITSATKEMSQAQVDHEASISSNVEVPQDNLRHGCYIPGWDSDLTDLSSSDSDHSDGESEIDFDTAPSPSNAHAPTHNKTGLKIRLPVLATHPTLTSNPPAPGLRVCGIKRCNIVLPEGHRWKICDPCRGYYREYQRARLEGLRRKAAGLGDETVRASGTNDAPLFTRTPRPNLDLVSSTRLPSSNPYPLPSHPLPSTSRSSPSPSSSSLPLTRICTLPYCHTALPPLSQYRWKCCKSCRARSRRAARRRKYALFGFDVDLRTPSPPPVSTHGSAHSTLDARSNPPPPIPNFQPFQHLDALLVAFGARLDSFMHAQILYLRAKLGAVGVGEQMIDIERGITTRSRLGVDMEPVIFAFDAEFATVIGGRDRGIGRGDDVAYGGGGCGGDGDGIGARDADGRVGDIESTRPDSCSDNDQNRDLVKDLSELERDVKRQEEVTSIVERLSGVLHTDFRTTEAFAVRTGGIIMRFDCALEMIVPLRPLMLAPPPPSSPTLTLPSPEPGTIVRDDVGAVKETQCDAALGLEHTQRTHIPATETAPVIPNFKVIREIGAPSADKFAATPSAAEQTGSPPVVSPTGASSASVPSAVRRTETSYTKTNTTPTSPTPYAKAMTGQLEVAVVPDESHPLLVGQRTIVRFRMAG</sequence>
<protein>
    <submittedName>
        <fullName evidence="1">Uncharacterized protein</fullName>
    </submittedName>
</protein>
<proteinExistence type="predicted"/>
<comment type="caution">
    <text evidence="1">The sequence shown here is derived from an EMBL/GenBank/DDBJ whole genome shotgun (WGS) entry which is preliminary data.</text>
</comment>
<organism evidence="1 2">
    <name type="scientific">Hygrophoropsis aurantiaca</name>
    <dbReference type="NCBI Taxonomy" id="72124"/>
    <lineage>
        <taxon>Eukaryota</taxon>
        <taxon>Fungi</taxon>
        <taxon>Dikarya</taxon>
        <taxon>Basidiomycota</taxon>
        <taxon>Agaricomycotina</taxon>
        <taxon>Agaricomycetes</taxon>
        <taxon>Agaricomycetidae</taxon>
        <taxon>Boletales</taxon>
        <taxon>Coniophorineae</taxon>
        <taxon>Hygrophoropsidaceae</taxon>
        <taxon>Hygrophoropsis</taxon>
    </lineage>
</organism>
<accession>A0ACB8AB18</accession>
<gene>
    <name evidence="1" type="ORF">BJ138DRAFT_1153384</name>
</gene>
<reference evidence="1" key="1">
    <citation type="journal article" date="2021" name="New Phytol.">
        <title>Evolutionary innovations through gain and loss of genes in the ectomycorrhizal Boletales.</title>
        <authorList>
            <person name="Wu G."/>
            <person name="Miyauchi S."/>
            <person name="Morin E."/>
            <person name="Kuo A."/>
            <person name="Drula E."/>
            <person name="Varga T."/>
            <person name="Kohler A."/>
            <person name="Feng B."/>
            <person name="Cao Y."/>
            <person name="Lipzen A."/>
            <person name="Daum C."/>
            <person name="Hundley H."/>
            <person name="Pangilinan J."/>
            <person name="Johnson J."/>
            <person name="Barry K."/>
            <person name="LaButti K."/>
            <person name="Ng V."/>
            <person name="Ahrendt S."/>
            <person name="Min B."/>
            <person name="Choi I.G."/>
            <person name="Park H."/>
            <person name="Plett J.M."/>
            <person name="Magnuson J."/>
            <person name="Spatafora J.W."/>
            <person name="Nagy L.G."/>
            <person name="Henrissat B."/>
            <person name="Grigoriev I.V."/>
            <person name="Yang Z.L."/>
            <person name="Xu J."/>
            <person name="Martin F.M."/>
        </authorList>
    </citation>
    <scope>NUCLEOTIDE SEQUENCE</scope>
    <source>
        <strain evidence="1">ATCC 28755</strain>
    </source>
</reference>
<name>A0ACB8AB18_9AGAM</name>
<dbReference type="EMBL" id="MU267722">
    <property type="protein sequence ID" value="KAH7910216.1"/>
    <property type="molecule type" value="Genomic_DNA"/>
</dbReference>
<evidence type="ECO:0000313" key="2">
    <source>
        <dbReference type="Proteomes" id="UP000790377"/>
    </source>
</evidence>
<dbReference type="Proteomes" id="UP000790377">
    <property type="component" value="Unassembled WGS sequence"/>
</dbReference>
<keyword evidence="2" id="KW-1185">Reference proteome</keyword>
<evidence type="ECO:0000313" key="1">
    <source>
        <dbReference type="EMBL" id="KAH7910216.1"/>
    </source>
</evidence>